<evidence type="ECO:0000259" key="14">
    <source>
        <dbReference type="Pfam" id="PF02932"/>
    </source>
</evidence>
<dbReference type="InterPro" id="IPR018000">
    <property type="entry name" value="Neurotransmitter_ion_chnl_CS"/>
</dbReference>
<feature type="signal peptide" evidence="12">
    <location>
        <begin position="1"/>
        <end position="25"/>
    </location>
</feature>
<evidence type="ECO:0000256" key="3">
    <source>
        <dbReference type="ARBA" id="ARBA00022448"/>
    </source>
</evidence>
<feature type="domain" description="Neurotransmitter-gated ion-channel transmembrane" evidence="14">
    <location>
        <begin position="283"/>
        <end position="364"/>
    </location>
</feature>
<dbReference type="KEGG" id="goe:108863891"/>
<dbReference type="InterPro" id="IPR036719">
    <property type="entry name" value="Neuro-gated_channel_TM_sf"/>
</dbReference>
<dbReference type="RefSeq" id="XP_018494084.1">
    <property type="nucleotide sequence ID" value="XM_018638568.1"/>
</dbReference>
<gene>
    <name evidence="16" type="primary">LOC108863891</name>
    <name evidence="17" type="synonym">LOC108865269</name>
</gene>
<reference evidence="16 17" key="1">
    <citation type="submission" date="2025-04" db="UniProtKB">
        <authorList>
            <consortium name="RefSeq"/>
        </authorList>
    </citation>
    <scope>IDENTIFICATION</scope>
</reference>
<evidence type="ECO:0000256" key="7">
    <source>
        <dbReference type="ARBA" id="ARBA00022989"/>
    </source>
</evidence>
<evidence type="ECO:0000256" key="12">
    <source>
        <dbReference type="SAM" id="SignalP"/>
    </source>
</evidence>
<dbReference type="InterPro" id="IPR006028">
    <property type="entry name" value="GABAA/Glycine_rcpt"/>
</dbReference>
<keyword evidence="4" id="KW-1003">Cell membrane</keyword>
<evidence type="ECO:0000259" key="13">
    <source>
        <dbReference type="Pfam" id="PF02931"/>
    </source>
</evidence>
<dbReference type="Proteomes" id="UP000694867">
    <property type="component" value="Unplaced"/>
</dbReference>
<dbReference type="SUPFAM" id="SSF63712">
    <property type="entry name" value="Nicotinic receptor ligand binding domain-like"/>
    <property type="match status" value="1"/>
</dbReference>
<evidence type="ECO:0000256" key="1">
    <source>
        <dbReference type="ARBA" id="ARBA00004141"/>
    </source>
</evidence>
<dbReference type="GO" id="GO:0099095">
    <property type="term" value="F:ligand-gated monoatomic anion channel activity"/>
    <property type="evidence" value="ECO:0007669"/>
    <property type="project" value="UniProtKB-ARBA"/>
</dbReference>
<comment type="subcellular location">
    <subcellularLocation>
        <location evidence="2">Cell membrane</location>
    </subcellularLocation>
    <subcellularLocation>
        <location evidence="1">Membrane</location>
        <topology evidence="1">Multi-pass membrane protein</topology>
    </subcellularLocation>
</comment>
<dbReference type="Pfam" id="PF02932">
    <property type="entry name" value="Neur_chan_memb"/>
    <property type="match status" value="1"/>
</dbReference>
<feature type="transmembrane region" description="Helical" evidence="11">
    <location>
        <begin position="275"/>
        <end position="299"/>
    </location>
</feature>
<dbReference type="Pfam" id="PF02931">
    <property type="entry name" value="Neur_chan_LBD"/>
    <property type="match status" value="1"/>
</dbReference>
<dbReference type="RefSeq" id="XP_018497668.1">
    <property type="nucleotide sequence ID" value="XM_018642152.1"/>
</dbReference>
<evidence type="ECO:0000313" key="17">
    <source>
        <dbReference type="RefSeq" id="XP_018497668.1"/>
    </source>
</evidence>
<dbReference type="PRINTS" id="PR00253">
    <property type="entry name" value="GABAARECEPTR"/>
</dbReference>
<keyword evidence="9 11" id="KW-0472">Membrane</keyword>
<dbReference type="InterPro" id="IPR036734">
    <property type="entry name" value="Neur_chan_lig-bd_sf"/>
</dbReference>
<dbReference type="AlphaFoldDB" id="A0AAJ7P938"/>
<dbReference type="SUPFAM" id="SSF90112">
    <property type="entry name" value="Neurotransmitter-gated ion-channel transmembrane pore"/>
    <property type="match status" value="1"/>
</dbReference>
<evidence type="ECO:0000256" key="6">
    <source>
        <dbReference type="ARBA" id="ARBA00022729"/>
    </source>
</evidence>
<keyword evidence="10" id="KW-0407">Ion channel</keyword>
<evidence type="ECO:0000256" key="2">
    <source>
        <dbReference type="ARBA" id="ARBA00004236"/>
    </source>
</evidence>
<feature type="transmembrane region" description="Helical" evidence="11">
    <location>
        <begin position="308"/>
        <end position="328"/>
    </location>
</feature>
<organism evidence="15 16">
    <name type="scientific">Galendromus occidentalis</name>
    <name type="common">western predatory mite</name>
    <dbReference type="NCBI Taxonomy" id="34638"/>
    <lineage>
        <taxon>Eukaryota</taxon>
        <taxon>Metazoa</taxon>
        <taxon>Ecdysozoa</taxon>
        <taxon>Arthropoda</taxon>
        <taxon>Chelicerata</taxon>
        <taxon>Arachnida</taxon>
        <taxon>Acari</taxon>
        <taxon>Parasitiformes</taxon>
        <taxon>Mesostigmata</taxon>
        <taxon>Gamasina</taxon>
        <taxon>Phytoseioidea</taxon>
        <taxon>Phytoseiidae</taxon>
        <taxon>Typhlodrominae</taxon>
        <taxon>Galendromus</taxon>
    </lineage>
</organism>
<dbReference type="PROSITE" id="PS00236">
    <property type="entry name" value="NEUROTR_ION_CHANNEL"/>
    <property type="match status" value="1"/>
</dbReference>
<dbReference type="Gene3D" id="2.70.170.10">
    <property type="entry name" value="Neurotransmitter-gated ion-channel ligand-binding domain"/>
    <property type="match status" value="1"/>
</dbReference>
<feature type="chain" id="PRO_5044709024" evidence="12">
    <location>
        <begin position="26"/>
        <end position="491"/>
    </location>
</feature>
<dbReference type="Gene3D" id="1.20.58.390">
    <property type="entry name" value="Neurotransmitter-gated ion-channel transmembrane domain"/>
    <property type="match status" value="1"/>
</dbReference>
<evidence type="ECO:0000256" key="4">
    <source>
        <dbReference type="ARBA" id="ARBA00022475"/>
    </source>
</evidence>
<dbReference type="GO" id="GO:0005254">
    <property type="term" value="F:chloride channel activity"/>
    <property type="evidence" value="ECO:0007669"/>
    <property type="project" value="UniProtKB-ARBA"/>
</dbReference>
<accession>A0AAJ7P938</accession>
<keyword evidence="8" id="KW-0406">Ion transport</keyword>
<dbReference type="InterPro" id="IPR038050">
    <property type="entry name" value="Neuro_actylchol_rec"/>
</dbReference>
<dbReference type="GeneID" id="108865269"/>
<keyword evidence="15" id="KW-1185">Reference proteome</keyword>
<evidence type="ECO:0000256" key="5">
    <source>
        <dbReference type="ARBA" id="ARBA00022692"/>
    </source>
</evidence>
<keyword evidence="3" id="KW-0813">Transport</keyword>
<dbReference type="KEGG" id="goe:108865269"/>
<evidence type="ECO:0000313" key="16">
    <source>
        <dbReference type="RefSeq" id="XP_018494084.1"/>
    </source>
</evidence>
<dbReference type="InterPro" id="IPR006201">
    <property type="entry name" value="Neur_channel"/>
</dbReference>
<dbReference type="InterPro" id="IPR006029">
    <property type="entry name" value="Neurotrans-gated_channel_TM"/>
</dbReference>
<sequence length="491" mass="56235">MSSERMEFFVRCISVVCLASHMVRAQGDEDAVQGAGETTTEIIDEDYFKFPSMTAQSRAVYVGLTVLVNHDFDIDLTFAMDTIINETVCPNYYNNMSKAYAASAPTSSMDTFINERVPIVSEVIAYSYFFPDLFVTEATTVSYPSRVLPLKSTRYFEYDFSGIPCYPFYKQRRIMTLSCSLQFTSFPLDEQICSMTISNFAYNAAVMRLFWNNSDGSEDCVSLPKKSYGSLFVNPAIKLSEFYLEVSEGAYESTATINRFPICGLSLQLIFKRNILNSLLGAILPSCLLVYVSFGVFLIPSEARTERVTLSITTFLTLVTIYSSTRLSVPQSGQITYADIWMIACLVTVLMVTMECCLVEQLNTSEADFEARRKRRDLDLRVKDDLFRYVQRFDRDMPTQTIPAIRGQPDYRRPPTRILRDIADKTDQRDLFQAVAGILAYIQRVVPWYRLPWTADRIERWARWLIIGGFTFFCLYFWIHVLLANKRSSAK</sequence>
<feature type="transmembrane region" description="Helical" evidence="11">
    <location>
        <begin position="340"/>
        <end position="359"/>
    </location>
</feature>
<evidence type="ECO:0000256" key="10">
    <source>
        <dbReference type="ARBA" id="ARBA00023303"/>
    </source>
</evidence>
<dbReference type="GO" id="GO:0004888">
    <property type="term" value="F:transmembrane signaling receptor activity"/>
    <property type="evidence" value="ECO:0007669"/>
    <property type="project" value="InterPro"/>
</dbReference>
<feature type="domain" description="Neurotransmitter-gated ion-channel ligand-binding" evidence="13">
    <location>
        <begin position="169"/>
        <end position="220"/>
    </location>
</feature>
<keyword evidence="7 11" id="KW-1133">Transmembrane helix</keyword>
<protein>
    <submittedName>
        <fullName evidence="16 17">Gamma-aminobutyric acid receptor subunit rho-2-like</fullName>
    </submittedName>
</protein>
<keyword evidence="6 12" id="KW-0732">Signal</keyword>
<keyword evidence="5 11" id="KW-0812">Transmembrane</keyword>
<proteinExistence type="predicted"/>
<evidence type="ECO:0000256" key="11">
    <source>
        <dbReference type="SAM" id="Phobius"/>
    </source>
</evidence>
<evidence type="ECO:0000256" key="9">
    <source>
        <dbReference type="ARBA" id="ARBA00023136"/>
    </source>
</evidence>
<feature type="transmembrane region" description="Helical" evidence="11">
    <location>
        <begin position="461"/>
        <end position="483"/>
    </location>
</feature>
<evidence type="ECO:0000256" key="8">
    <source>
        <dbReference type="ARBA" id="ARBA00023065"/>
    </source>
</evidence>
<dbReference type="InterPro" id="IPR006202">
    <property type="entry name" value="Neur_chan_lig-bd"/>
</dbReference>
<dbReference type="GO" id="GO:0005230">
    <property type="term" value="F:extracellular ligand-gated monoatomic ion channel activity"/>
    <property type="evidence" value="ECO:0007669"/>
    <property type="project" value="InterPro"/>
</dbReference>
<evidence type="ECO:0000313" key="15">
    <source>
        <dbReference type="Proteomes" id="UP000694867"/>
    </source>
</evidence>
<name>A0AAJ7P938_9ACAR</name>
<dbReference type="PANTHER" id="PTHR18945">
    <property type="entry name" value="NEUROTRANSMITTER GATED ION CHANNEL"/>
    <property type="match status" value="1"/>
</dbReference>
<dbReference type="GO" id="GO:0005886">
    <property type="term" value="C:plasma membrane"/>
    <property type="evidence" value="ECO:0007669"/>
    <property type="project" value="UniProtKB-SubCell"/>
</dbReference>
<dbReference type="GeneID" id="108863891"/>